<comment type="similarity">
    <text evidence="2">Belongs to the complex I LYR family.</text>
</comment>
<organism evidence="10 11">
    <name type="scientific">[Candida] railenensis</name>
    <dbReference type="NCBI Taxonomy" id="45579"/>
    <lineage>
        <taxon>Eukaryota</taxon>
        <taxon>Fungi</taxon>
        <taxon>Dikarya</taxon>
        <taxon>Ascomycota</taxon>
        <taxon>Saccharomycotina</taxon>
        <taxon>Pichiomycetes</taxon>
        <taxon>Debaryomycetaceae</taxon>
        <taxon>Kurtzmaniella</taxon>
    </lineage>
</organism>
<evidence type="ECO:0000313" key="11">
    <source>
        <dbReference type="Proteomes" id="UP000837801"/>
    </source>
</evidence>
<keyword evidence="5" id="KW-0999">Mitochondrion inner membrane</keyword>
<comment type="subcellular location">
    <subcellularLocation>
        <location evidence="1">Mitochondrion inner membrane</location>
        <topology evidence="1">Peripheral membrane protein</topology>
        <orientation evidence="1">Matrix side</orientation>
    </subcellularLocation>
</comment>
<keyword evidence="8" id="KW-0472">Membrane</keyword>
<evidence type="ECO:0000256" key="5">
    <source>
        <dbReference type="ARBA" id="ARBA00022792"/>
    </source>
</evidence>
<dbReference type="PIRSF" id="PIRSF006643">
    <property type="entry name" value="NDUA6"/>
    <property type="match status" value="1"/>
</dbReference>
<dbReference type="InterPro" id="IPR016488">
    <property type="entry name" value="NADH_Ub_cplx-1_asu_su-6"/>
</dbReference>
<evidence type="ECO:0000256" key="2">
    <source>
        <dbReference type="ARBA" id="ARBA00009508"/>
    </source>
</evidence>
<keyword evidence="4" id="KW-0679">Respiratory chain</keyword>
<protein>
    <submittedName>
        <fullName evidence="10">NADH-ubiquinone oxidoreductase 14.8 kDa subunit</fullName>
    </submittedName>
</protein>
<feature type="domain" description="Complex 1 LYR protein" evidence="9">
    <location>
        <begin position="23"/>
        <end position="83"/>
    </location>
</feature>
<keyword evidence="7" id="KW-0496">Mitochondrion</keyword>
<dbReference type="GO" id="GO:0006979">
    <property type="term" value="P:response to oxidative stress"/>
    <property type="evidence" value="ECO:0007669"/>
    <property type="project" value="TreeGrafter"/>
</dbReference>
<accession>A0A9P0QLW4</accession>
<gene>
    <name evidence="10" type="ORF">CLIB1423_02S11650</name>
</gene>
<dbReference type="EMBL" id="CAKXYY010000002">
    <property type="protein sequence ID" value="CAH2351074.1"/>
    <property type="molecule type" value="Genomic_DNA"/>
</dbReference>
<keyword evidence="3" id="KW-0813">Transport</keyword>
<dbReference type="PANTHER" id="PTHR12964:SF0">
    <property type="entry name" value="NADH DEHYDROGENASE [UBIQUINONE] 1 ALPHA SUBCOMPLEX SUBUNIT 6"/>
    <property type="match status" value="1"/>
</dbReference>
<dbReference type="Pfam" id="PF05347">
    <property type="entry name" value="Complex1_LYR"/>
    <property type="match status" value="1"/>
</dbReference>
<evidence type="ECO:0000256" key="7">
    <source>
        <dbReference type="ARBA" id="ARBA00023128"/>
    </source>
</evidence>
<proteinExistence type="inferred from homology"/>
<evidence type="ECO:0000256" key="3">
    <source>
        <dbReference type="ARBA" id="ARBA00022448"/>
    </source>
</evidence>
<dbReference type="Proteomes" id="UP000837801">
    <property type="component" value="Unassembled WGS sequence"/>
</dbReference>
<dbReference type="InterPro" id="IPR008011">
    <property type="entry name" value="Complex1_LYR_dom"/>
</dbReference>
<dbReference type="CDD" id="cd20266">
    <property type="entry name" value="Complex1_LYR_NDUFA6_LYRM6"/>
    <property type="match status" value="1"/>
</dbReference>
<evidence type="ECO:0000259" key="9">
    <source>
        <dbReference type="Pfam" id="PF05347"/>
    </source>
</evidence>
<dbReference type="GO" id="GO:0045271">
    <property type="term" value="C:respiratory chain complex I"/>
    <property type="evidence" value="ECO:0007669"/>
    <property type="project" value="InterPro"/>
</dbReference>
<dbReference type="AlphaFoldDB" id="A0A9P0QLW4"/>
<dbReference type="GO" id="GO:0005743">
    <property type="term" value="C:mitochondrial inner membrane"/>
    <property type="evidence" value="ECO:0007669"/>
    <property type="project" value="UniProtKB-SubCell"/>
</dbReference>
<evidence type="ECO:0000256" key="8">
    <source>
        <dbReference type="ARBA" id="ARBA00023136"/>
    </source>
</evidence>
<evidence type="ECO:0000256" key="1">
    <source>
        <dbReference type="ARBA" id="ARBA00004443"/>
    </source>
</evidence>
<dbReference type="PANTHER" id="PTHR12964">
    <property type="entry name" value="NADH-UBIQUINONE OXIDOREDUCTASE B14 SUBUNIT"/>
    <property type="match status" value="1"/>
</dbReference>
<keyword evidence="11" id="KW-1185">Reference proteome</keyword>
<evidence type="ECO:0000313" key="10">
    <source>
        <dbReference type="EMBL" id="CAH2351074.1"/>
    </source>
</evidence>
<comment type="caution">
    <text evidence="10">The sequence shown here is derived from an EMBL/GenBank/DDBJ whole genome shotgun (WGS) entry which is preliminary data.</text>
</comment>
<evidence type="ECO:0000256" key="4">
    <source>
        <dbReference type="ARBA" id="ARBA00022660"/>
    </source>
</evidence>
<reference evidence="10" key="1">
    <citation type="submission" date="2022-03" db="EMBL/GenBank/DDBJ databases">
        <authorList>
            <person name="Legras J.-L."/>
            <person name="Devillers H."/>
            <person name="Grondin C."/>
        </authorList>
    </citation>
    <scope>NUCLEOTIDE SEQUENCE</scope>
    <source>
        <strain evidence="10">CLIB 1423</strain>
    </source>
</reference>
<dbReference type="OrthoDB" id="14535at2759"/>
<sequence>MTLATEFAETTRRSASNAELRSRVLHLYRKYMRYSKEMSELYELDMPVSNVKTKIRQEFERQRFVNDLSVANVLYMKGQMEFQEIINFWKQQCHVLRYFEDQSNYNVVDKNDFIKGFLRGNNP</sequence>
<evidence type="ECO:0000256" key="6">
    <source>
        <dbReference type="ARBA" id="ARBA00022982"/>
    </source>
</evidence>
<dbReference type="InterPro" id="IPR045299">
    <property type="entry name" value="Complex1_LYR_NDUFA6_LYRM6"/>
</dbReference>
<keyword evidence="6" id="KW-0249">Electron transport</keyword>
<name>A0A9P0QLW4_9ASCO</name>